<dbReference type="Gene3D" id="3.40.50.300">
    <property type="entry name" value="P-loop containing nucleotide triphosphate hydrolases"/>
    <property type="match status" value="1"/>
</dbReference>
<evidence type="ECO:0000256" key="1">
    <source>
        <dbReference type="ARBA" id="ARBA00005043"/>
    </source>
</evidence>
<dbReference type="InterPro" id="IPR018627">
    <property type="entry name" value="ELP6"/>
</dbReference>
<evidence type="ECO:0000313" key="4">
    <source>
        <dbReference type="EMBL" id="KZC07330.1"/>
    </source>
</evidence>
<dbReference type="STRING" id="178035.A0A154P888"/>
<dbReference type="PANTHER" id="PTHR16184">
    <property type="entry name" value="ELONGATOR COMPLEX PROTEIN 6"/>
    <property type="match status" value="1"/>
</dbReference>
<dbReference type="OMA" id="NVKIFNP"/>
<evidence type="ECO:0000256" key="2">
    <source>
        <dbReference type="ARBA" id="ARBA00008837"/>
    </source>
</evidence>
<sequence length="264" mass="30356">MDPVTNVLGIDKVDMGGKFILIEERPNSNAHFVLNSIIINALNKNYGICFVLFHSTFNHYHNVGMKFGYNLTMLRAEGKVNLIEPMKIIASNIQCTVDEETHKLQEADTKVTPNISSIINDSLCRTIRNGYYEMTKNNHVVIVIDDLSHLYNLGFTLRDSMYCLRYIRSLIEHDNTSQLCIVIHTYERELQSCIANVAADTLKHMAHLFVIIDSLETGYSSDMSGKITINWRIDCIRRTHNWSEISKYLYKLSDRQVKIYTSGH</sequence>
<name>A0A154P888_DUFNO</name>
<accession>A0A154P888</accession>
<organism evidence="4 5">
    <name type="scientific">Dufourea novaeangliae</name>
    <name type="common">Sweat bee</name>
    <dbReference type="NCBI Taxonomy" id="178035"/>
    <lineage>
        <taxon>Eukaryota</taxon>
        <taxon>Metazoa</taxon>
        <taxon>Ecdysozoa</taxon>
        <taxon>Arthropoda</taxon>
        <taxon>Hexapoda</taxon>
        <taxon>Insecta</taxon>
        <taxon>Pterygota</taxon>
        <taxon>Neoptera</taxon>
        <taxon>Endopterygota</taxon>
        <taxon>Hymenoptera</taxon>
        <taxon>Apocrita</taxon>
        <taxon>Aculeata</taxon>
        <taxon>Apoidea</taxon>
        <taxon>Anthophila</taxon>
        <taxon>Halictidae</taxon>
        <taxon>Rophitinae</taxon>
        <taxon>Dufourea</taxon>
    </lineage>
</organism>
<dbReference type="GO" id="GO:0002098">
    <property type="term" value="P:tRNA wobble uridine modification"/>
    <property type="evidence" value="ECO:0007669"/>
    <property type="project" value="InterPro"/>
</dbReference>
<protein>
    <recommendedName>
        <fullName evidence="3">Elongator complex protein 6</fullName>
    </recommendedName>
</protein>
<comment type="similarity">
    <text evidence="2">Belongs to the ELP6 family.</text>
</comment>
<proteinExistence type="inferred from homology"/>
<dbReference type="OrthoDB" id="9995306at2759"/>
<keyword evidence="5" id="KW-1185">Reference proteome</keyword>
<gene>
    <name evidence="4" type="ORF">WN55_07741</name>
</gene>
<dbReference type="InterPro" id="IPR027417">
    <property type="entry name" value="P-loop_NTPase"/>
</dbReference>
<dbReference type="EMBL" id="KQ434823">
    <property type="protein sequence ID" value="KZC07330.1"/>
    <property type="molecule type" value="Genomic_DNA"/>
</dbReference>
<evidence type="ECO:0000256" key="3">
    <source>
        <dbReference type="ARBA" id="ARBA00020263"/>
    </source>
</evidence>
<dbReference type="AlphaFoldDB" id="A0A154P888"/>
<dbReference type="Proteomes" id="UP000076502">
    <property type="component" value="Unassembled WGS sequence"/>
</dbReference>
<dbReference type="Pfam" id="PF09807">
    <property type="entry name" value="ELP6"/>
    <property type="match status" value="1"/>
</dbReference>
<dbReference type="PANTHER" id="PTHR16184:SF6">
    <property type="entry name" value="ELONGATOR COMPLEX PROTEIN 6"/>
    <property type="match status" value="1"/>
</dbReference>
<dbReference type="CDD" id="cd19495">
    <property type="entry name" value="Elp6"/>
    <property type="match status" value="1"/>
</dbReference>
<evidence type="ECO:0000313" key="5">
    <source>
        <dbReference type="Proteomes" id="UP000076502"/>
    </source>
</evidence>
<reference evidence="4 5" key="1">
    <citation type="submission" date="2015-07" db="EMBL/GenBank/DDBJ databases">
        <title>The genome of Dufourea novaeangliae.</title>
        <authorList>
            <person name="Pan H."/>
            <person name="Kapheim K."/>
        </authorList>
    </citation>
    <scope>NUCLEOTIDE SEQUENCE [LARGE SCALE GENOMIC DNA]</scope>
    <source>
        <strain evidence="4">0120121106</strain>
        <tissue evidence="4">Whole body</tissue>
    </source>
</reference>
<comment type="pathway">
    <text evidence="1">tRNA modification; 5-methoxycarbonylmethyl-2-thiouridine-tRNA biosynthesis.</text>
</comment>
<dbReference type="GO" id="GO:0033588">
    <property type="term" value="C:elongator holoenzyme complex"/>
    <property type="evidence" value="ECO:0007669"/>
    <property type="project" value="InterPro"/>
</dbReference>
<dbReference type="UniPathway" id="UPA00988"/>